<sequence length="393" mass="43200">MEKLGKLDTAGDMWREAMLGANFPLNHPAYAERVIWQLIANEDFRRARSLIAELPYDGKRERWHGLCSIASGDMEGAADAFINAIMLSLQERNTRVRAESLTHLSRLPEHLIQRAEREIVETRVLEDSSKTEKGQAKLVGDVPDVVSAKNQTAVDHSEDLLRFMLTQPGLLACENIGRAARATALLSGCHYRQHSTAVALAALERAVNKKSVAAMQSSLIRLRNALRRGRSNKSMNPDDQKNIGDGIRSVLEAGAVDEPCVSRIMQALGCEEQTRMTDNDGDRDCLPRGRESACDRPGHLDMTNTCIAEAGATIWGFPEPIRMAGLDGRISSSSAYSCGPAFECACSVVYIDPIVLLQDTGLDPEMMPSHSLIKFQNQAAPNGKDFPAWKSNK</sequence>
<evidence type="ECO:0000313" key="1">
    <source>
        <dbReference type="EMBL" id="EER12138.1"/>
    </source>
</evidence>
<proteinExistence type="predicted"/>
<dbReference type="EMBL" id="GG676180">
    <property type="protein sequence ID" value="EER12138.1"/>
    <property type="molecule type" value="Genomic_DNA"/>
</dbReference>
<organism evidence="2">
    <name type="scientific">Perkinsus marinus (strain ATCC 50983 / TXsc)</name>
    <dbReference type="NCBI Taxonomy" id="423536"/>
    <lineage>
        <taxon>Eukaryota</taxon>
        <taxon>Sar</taxon>
        <taxon>Alveolata</taxon>
        <taxon>Perkinsozoa</taxon>
        <taxon>Perkinsea</taxon>
        <taxon>Perkinsida</taxon>
        <taxon>Perkinsidae</taxon>
        <taxon>Perkinsus</taxon>
    </lineage>
</organism>
<name>C5KU96_PERM5</name>
<dbReference type="Proteomes" id="UP000007800">
    <property type="component" value="Unassembled WGS sequence"/>
</dbReference>
<evidence type="ECO:0000313" key="2">
    <source>
        <dbReference type="Proteomes" id="UP000007800"/>
    </source>
</evidence>
<reference evidence="1 2" key="1">
    <citation type="submission" date="2008-07" db="EMBL/GenBank/DDBJ databases">
        <authorList>
            <person name="El-Sayed N."/>
            <person name="Caler E."/>
            <person name="Inman J."/>
            <person name="Amedeo P."/>
            <person name="Hass B."/>
            <person name="Wortman J."/>
        </authorList>
    </citation>
    <scope>NUCLEOTIDE SEQUENCE [LARGE SCALE GENOMIC DNA]</scope>
    <source>
        <strain evidence="2">ATCC 50983 / TXsc</strain>
    </source>
</reference>
<dbReference type="AlphaFoldDB" id="C5KU96"/>
<dbReference type="InParanoid" id="C5KU96"/>
<dbReference type="RefSeq" id="XP_002780343.1">
    <property type="nucleotide sequence ID" value="XM_002780297.1"/>
</dbReference>
<accession>C5KU96</accession>
<dbReference type="GeneID" id="9061125"/>
<dbReference type="OrthoDB" id="10374229at2759"/>
<gene>
    <name evidence="1" type="ORF">Pmar_PMAR019245</name>
</gene>
<keyword evidence="2" id="KW-1185">Reference proteome</keyword>
<protein>
    <submittedName>
        <fullName evidence="1">Uncharacterized protein</fullName>
    </submittedName>
</protein>